<keyword evidence="1" id="KW-0732">Signal</keyword>
<evidence type="ECO:0000313" key="4">
    <source>
        <dbReference type="Proteomes" id="UP000664369"/>
    </source>
</evidence>
<dbReference type="Gene3D" id="2.130.10.10">
    <property type="entry name" value="YVTN repeat-like/Quinoprotein amine dehydrogenase"/>
    <property type="match status" value="1"/>
</dbReference>
<dbReference type="RefSeq" id="WP_208174834.1">
    <property type="nucleotide sequence ID" value="NZ_JAGETZ010000003.1"/>
</dbReference>
<dbReference type="InterPro" id="IPR026444">
    <property type="entry name" value="Secre_tail"/>
</dbReference>
<name>A0ABS3QD93_9BACT</name>
<protein>
    <submittedName>
        <fullName evidence="3">T9SS type A sorting domain-containing protein</fullName>
    </submittedName>
</protein>
<evidence type="ECO:0000259" key="2">
    <source>
        <dbReference type="Pfam" id="PF18962"/>
    </source>
</evidence>
<comment type="caution">
    <text evidence="3">The sequence shown here is derived from an EMBL/GenBank/DDBJ whole genome shotgun (WGS) entry which is preliminary data.</text>
</comment>
<reference evidence="3 4" key="1">
    <citation type="submission" date="2021-03" db="EMBL/GenBank/DDBJ databases">
        <authorList>
            <person name="Kim M.K."/>
        </authorList>
    </citation>
    <scope>NUCLEOTIDE SEQUENCE [LARGE SCALE GENOMIC DNA]</scope>
    <source>
        <strain evidence="3 4">BT442</strain>
    </source>
</reference>
<feature type="signal peptide" evidence="1">
    <location>
        <begin position="1"/>
        <end position="19"/>
    </location>
</feature>
<feature type="chain" id="PRO_5046581475" evidence="1">
    <location>
        <begin position="20"/>
        <end position="495"/>
    </location>
</feature>
<dbReference type="EMBL" id="JAGETZ010000003">
    <property type="protein sequence ID" value="MBO2009212.1"/>
    <property type="molecule type" value="Genomic_DNA"/>
</dbReference>
<gene>
    <name evidence="3" type="ORF">J4E00_09125</name>
</gene>
<accession>A0ABS3QD93</accession>
<dbReference type="Pfam" id="PF18962">
    <property type="entry name" value="Por_Secre_tail"/>
    <property type="match status" value="1"/>
</dbReference>
<dbReference type="InterPro" id="IPR015943">
    <property type="entry name" value="WD40/YVTN_repeat-like_dom_sf"/>
</dbReference>
<dbReference type="CDD" id="cd15482">
    <property type="entry name" value="Sialidase_non-viral"/>
    <property type="match status" value="1"/>
</dbReference>
<sequence length="495" mass="51093">MKKTLLFLGLLGLASQAQAQGPWTLVNTANSNIFGQYNVVDVHTLSPTLMWGVTSERSATATIPNTFIVTNNSTGAGDQYDFSTVTVTGNATVGNISGISASTAVAAVYPGSTFTGGTNYGGEILKTINGGQNWLKKTTAAHFTGPGTFCNWVHMFNSTTGVALGDPATAGGGFEILRTTDGGENWNRLTSGVPAALPDEYGNAGSFFASNSAPGTLWTGLASSNGTNTVRIFKTTDFGLTWVASGLIPNIVGAVSQLAFKDNNLDGIAYGFTIVNSAITALNVAKTTDGGMTWTAITPNNTAAGSFFRNSIDAVGNTFYSTGPRYAVAPSTQVPEDFGFSSSTDGINWTNITVSGTSLSTPGYFFCMDLIPTASPNTVVGHGGLYTDPSGAGGVYKYSRTALATRDAGLQSSLNVYPNPSTSGVFKVDLGSDLKAGAKLTVVDALGRQVAGQTLTASAIGSRTISLDLSGEKTGVYTLQVRTDAGIATQKVVID</sequence>
<proteinExistence type="predicted"/>
<keyword evidence="4" id="KW-1185">Reference proteome</keyword>
<organism evidence="3 4">
    <name type="scientific">Hymenobacter negativus</name>
    <dbReference type="NCBI Taxonomy" id="2795026"/>
    <lineage>
        <taxon>Bacteria</taxon>
        <taxon>Pseudomonadati</taxon>
        <taxon>Bacteroidota</taxon>
        <taxon>Cytophagia</taxon>
        <taxon>Cytophagales</taxon>
        <taxon>Hymenobacteraceae</taxon>
        <taxon>Hymenobacter</taxon>
    </lineage>
</organism>
<dbReference type="NCBIfam" id="TIGR04183">
    <property type="entry name" value="Por_Secre_tail"/>
    <property type="match status" value="1"/>
</dbReference>
<feature type="domain" description="Secretion system C-terminal sorting" evidence="2">
    <location>
        <begin position="416"/>
        <end position="494"/>
    </location>
</feature>
<evidence type="ECO:0000313" key="3">
    <source>
        <dbReference type="EMBL" id="MBO2009212.1"/>
    </source>
</evidence>
<dbReference type="SUPFAM" id="SSF110296">
    <property type="entry name" value="Oligoxyloglucan reducing end-specific cellobiohydrolase"/>
    <property type="match status" value="1"/>
</dbReference>
<dbReference type="Proteomes" id="UP000664369">
    <property type="component" value="Unassembled WGS sequence"/>
</dbReference>
<evidence type="ECO:0000256" key="1">
    <source>
        <dbReference type="SAM" id="SignalP"/>
    </source>
</evidence>